<dbReference type="SMART" id="SM00448">
    <property type="entry name" value="REC"/>
    <property type="match status" value="1"/>
</dbReference>
<dbReference type="GO" id="GO:0004673">
    <property type="term" value="F:protein histidine kinase activity"/>
    <property type="evidence" value="ECO:0007669"/>
    <property type="project" value="UniProtKB-EC"/>
</dbReference>
<evidence type="ECO:0000259" key="6">
    <source>
        <dbReference type="PROSITE" id="PS50110"/>
    </source>
</evidence>
<proteinExistence type="predicted"/>
<dbReference type="InterPro" id="IPR011006">
    <property type="entry name" value="CheY-like_superfamily"/>
</dbReference>
<evidence type="ECO:0000259" key="5">
    <source>
        <dbReference type="PROSITE" id="PS50109"/>
    </source>
</evidence>
<dbReference type="InterPro" id="IPR003594">
    <property type="entry name" value="HATPase_dom"/>
</dbReference>
<keyword evidence="7" id="KW-0418">Kinase</keyword>
<keyword evidence="4" id="KW-0175">Coiled coil</keyword>
<dbReference type="SUPFAM" id="SSF52172">
    <property type="entry name" value="CheY-like"/>
    <property type="match status" value="1"/>
</dbReference>
<feature type="domain" description="Histidine kinase" evidence="5">
    <location>
        <begin position="309"/>
        <end position="517"/>
    </location>
</feature>
<dbReference type="PRINTS" id="PR00344">
    <property type="entry name" value="BCTRLSENSOR"/>
</dbReference>
<dbReference type="PANTHER" id="PTHR43065:SF42">
    <property type="entry name" value="TWO-COMPONENT SENSOR PPRA"/>
    <property type="match status" value="1"/>
</dbReference>
<evidence type="ECO:0000256" key="4">
    <source>
        <dbReference type="SAM" id="Coils"/>
    </source>
</evidence>
<evidence type="ECO:0000313" key="7">
    <source>
        <dbReference type="EMBL" id="SIS86100.1"/>
    </source>
</evidence>
<evidence type="ECO:0000256" key="1">
    <source>
        <dbReference type="ARBA" id="ARBA00000085"/>
    </source>
</evidence>
<dbReference type="InterPro" id="IPR013656">
    <property type="entry name" value="PAS_4"/>
</dbReference>
<dbReference type="EMBL" id="FTOT01000002">
    <property type="protein sequence ID" value="SIS86100.1"/>
    <property type="molecule type" value="Genomic_DNA"/>
</dbReference>
<organism evidence="7 8">
    <name type="scientific">Gemmobacter megaterium</name>
    <dbReference type="NCBI Taxonomy" id="1086013"/>
    <lineage>
        <taxon>Bacteria</taxon>
        <taxon>Pseudomonadati</taxon>
        <taxon>Pseudomonadota</taxon>
        <taxon>Alphaproteobacteria</taxon>
        <taxon>Rhodobacterales</taxon>
        <taxon>Paracoccaceae</taxon>
        <taxon>Gemmobacter</taxon>
    </lineage>
</organism>
<dbReference type="Pfam" id="PF00072">
    <property type="entry name" value="Response_reg"/>
    <property type="match status" value="1"/>
</dbReference>
<reference evidence="7 8" key="1">
    <citation type="submission" date="2017-01" db="EMBL/GenBank/DDBJ databases">
        <authorList>
            <person name="Mah S.A."/>
            <person name="Swanson W.J."/>
            <person name="Moy G.W."/>
            <person name="Vacquier V.D."/>
        </authorList>
    </citation>
    <scope>NUCLEOTIDE SEQUENCE [LARGE SCALE GENOMIC DNA]</scope>
    <source>
        <strain evidence="7 8">DSM 26375</strain>
    </source>
</reference>
<dbReference type="InterPro" id="IPR035965">
    <property type="entry name" value="PAS-like_dom_sf"/>
</dbReference>
<dbReference type="PROSITE" id="PS50110">
    <property type="entry name" value="RESPONSE_REGULATORY"/>
    <property type="match status" value="1"/>
</dbReference>
<protein>
    <recommendedName>
        <fullName evidence="2">histidine kinase</fullName>
        <ecNumber evidence="2">2.7.13.3</ecNumber>
    </recommendedName>
</protein>
<dbReference type="CDD" id="cd00156">
    <property type="entry name" value="REC"/>
    <property type="match status" value="1"/>
</dbReference>
<dbReference type="Pfam" id="PF02518">
    <property type="entry name" value="HATPase_c"/>
    <property type="match status" value="1"/>
</dbReference>
<dbReference type="Proteomes" id="UP000186141">
    <property type="component" value="Unassembled WGS sequence"/>
</dbReference>
<dbReference type="SUPFAM" id="SSF55785">
    <property type="entry name" value="PYP-like sensor domain (PAS domain)"/>
    <property type="match status" value="2"/>
</dbReference>
<dbReference type="Gene3D" id="3.30.450.20">
    <property type="entry name" value="PAS domain"/>
    <property type="match status" value="2"/>
</dbReference>
<dbReference type="InterPro" id="IPR004358">
    <property type="entry name" value="Sig_transdc_His_kin-like_C"/>
</dbReference>
<dbReference type="OrthoDB" id="9796100at2"/>
<evidence type="ECO:0000256" key="2">
    <source>
        <dbReference type="ARBA" id="ARBA00012438"/>
    </source>
</evidence>
<dbReference type="InterPro" id="IPR001789">
    <property type="entry name" value="Sig_transdc_resp-reg_receiver"/>
</dbReference>
<feature type="modified residue" description="4-aspartylphosphate" evidence="3">
    <location>
        <position position="575"/>
    </location>
</feature>
<feature type="domain" description="Response regulatory" evidence="6">
    <location>
        <begin position="526"/>
        <end position="640"/>
    </location>
</feature>
<dbReference type="PROSITE" id="PS50109">
    <property type="entry name" value="HIS_KIN"/>
    <property type="match status" value="1"/>
</dbReference>
<gene>
    <name evidence="7" type="ORF">SAMN05421774_102727</name>
</gene>
<dbReference type="Gene3D" id="3.40.50.2300">
    <property type="match status" value="1"/>
</dbReference>
<dbReference type="GO" id="GO:0000160">
    <property type="term" value="P:phosphorelay signal transduction system"/>
    <property type="evidence" value="ECO:0007669"/>
    <property type="project" value="InterPro"/>
</dbReference>
<accession>A0A1N7MJ99</accession>
<dbReference type="PANTHER" id="PTHR43065">
    <property type="entry name" value="SENSOR HISTIDINE KINASE"/>
    <property type="match status" value="1"/>
</dbReference>
<dbReference type="InterPro" id="IPR005467">
    <property type="entry name" value="His_kinase_dom"/>
</dbReference>
<keyword evidence="8" id="KW-1185">Reference proteome</keyword>
<keyword evidence="7" id="KW-0808">Transferase</keyword>
<dbReference type="Gene3D" id="3.30.565.10">
    <property type="entry name" value="Histidine kinase-like ATPase, C-terminal domain"/>
    <property type="match status" value="1"/>
</dbReference>
<dbReference type="InterPro" id="IPR036890">
    <property type="entry name" value="HATPase_C_sf"/>
</dbReference>
<dbReference type="EC" id="2.7.13.3" evidence="2"/>
<dbReference type="SUPFAM" id="SSF55874">
    <property type="entry name" value="ATPase domain of HSP90 chaperone/DNA topoisomerase II/histidine kinase"/>
    <property type="match status" value="1"/>
</dbReference>
<evidence type="ECO:0000313" key="8">
    <source>
        <dbReference type="Proteomes" id="UP000186141"/>
    </source>
</evidence>
<keyword evidence="3" id="KW-0597">Phosphoprotein</keyword>
<feature type="coiled-coil region" evidence="4">
    <location>
        <begin position="148"/>
        <end position="185"/>
    </location>
</feature>
<dbReference type="Pfam" id="PF08448">
    <property type="entry name" value="PAS_4"/>
    <property type="match status" value="1"/>
</dbReference>
<comment type="catalytic activity">
    <reaction evidence="1">
        <text>ATP + protein L-histidine = ADP + protein N-phospho-L-histidine.</text>
        <dbReference type="EC" id="2.7.13.3"/>
    </reaction>
</comment>
<dbReference type="Pfam" id="PF12860">
    <property type="entry name" value="PAS_7"/>
    <property type="match status" value="1"/>
</dbReference>
<dbReference type="STRING" id="1086013.SAMN05421774_102727"/>
<dbReference type="RefSeq" id="WP_076529877.1">
    <property type="nucleotide sequence ID" value="NZ_BMEH01000002.1"/>
</dbReference>
<dbReference type="AlphaFoldDB" id="A0A1N7MJ99"/>
<name>A0A1N7MJ99_9RHOB</name>
<evidence type="ECO:0000256" key="3">
    <source>
        <dbReference type="PROSITE-ProRule" id="PRU00169"/>
    </source>
</evidence>
<dbReference type="SMART" id="SM00387">
    <property type="entry name" value="HATPase_c"/>
    <property type="match status" value="1"/>
</dbReference>
<sequence length="646" mass="69683">MPAAEETHAGLIRAGLNLIQQGLSIFDSDLRLAVCNRRFQSMFDFPDELVTPGAAFEDVIRFQVGRGEYGPVDDADAAVRMRVEAARAFVPHYMERQRANGRWISVEGAPLPQGGWVTVYTDITEVKLQEGLLRARSEELSDEVLANAERLAQTNRQLAASNAALEEAKRELTEMEARTRLTTEMMPAHIAHVGRDLRYTYSNRRLNSVLPGRPSNILGLTGREALGPSTFAKIEQNLRQALAGEATVLEFSDDDSGRRIRGAFTPDRVGDGPISGVYILSMDVTEEVQARAALTQTRKRELAAQLTSGLAHDFANLLTIILGLQSRLAKLELPAEAPDLVQGTLAAARRGGVLLDRIGSISGKRALKPVAVDLTAFGTELRTLARAALSDRMTLEIRIDDFGGPVLLDPGAMQDALLNLILNARDAIGSAGGRITVTIRPVRDTWAEFTVADDGPGFTPEALERGLDPFFTTKGGEGSGLGLAMVFDHANLAGGSVRLANRVPRGGLVTLRLPLRRVAAPGPPGLVLLVEDSDDIRQSVREMLRSFGHAVIEATSAEEALSLAALPGLRLILSDINLKGAATGVDLAEHLTNDEVDVPVMLMTSLPATDPRRRRAEHRFPVLAKPFDAVTLSAFLSGVPQKEPAA</sequence>